<proteinExistence type="predicted"/>
<name>X0ZQK1_9ZZZZ</name>
<sequence length="195" mass="21729">MQTGGMQTGGMQQQQNPLYQSKTIESPHLIQNQNTNESPNRLLQKKSIIRPRKIVKKTIGGGSPGQRGSPGFRNTVGTVSTLSIQNSNSNIQFKVQDVVVGTNGDNGNNGNNDNEDDVSQSLDINTEELVEDCISIIVQCDPNQKCSKDELIARIAYQRKMLLKRNGGQRNQKIIAMEKVLHDLNEEWREAHMNT</sequence>
<dbReference type="AlphaFoldDB" id="X0ZQK1"/>
<feature type="compositionally biased region" description="Polar residues" evidence="1">
    <location>
        <begin position="30"/>
        <end position="41"/>
    </location>
</feature>
<accession>X0ZQK1</accession>
<comment type="caution">
    <text evidence="2">The sequence shown here is derived from an EMBL/GenBank/DDBJ whole genome shotgun (WGS) entry which is preliminary data.</text>
</comment>
<feature type="region of interest" description="Disordered" evidence="1">
    <location>
        <begin position="30"/>
        <end position="49"/>
    </location>
</feature>
<organism evidence="2">
    <name type="scientific">marine sediment metagenome</name>
    <dbReference type="NCBI Taxonomy" id="412755"/>
    <lineage>
        <taxon>unclassified sequences</taxon>
        <taxon>metagenomes</taxon>
        <taxon>ecological metagenomes</taxon>
    </lineage>
</organism>
<reference evidence="2" key="1">
    <citation type="journal article" date="2014" name="Front. Microbiol.">
        <title>High frequency of phylogenetically diverse reductive dehalogenase-homologous genes in deep subseafloor sedimentary metagenomes.</title>
        <authorList>
            <person name="Kawai M."/>
            <person name="Futagami T."/>
            <person name="Toyoda A."/>
            <person name="Takaki Y."/>
            <person name="Nishi S."/>
            <person name="Hori S."/>
            <person name="Arai W."/>
            <person name="Tsubouchi T."/>
            <person name="Morono Y."/>
            <person name="Uchiyama I."/>
            <person name="Ito T."/>
            <person name="Fujiyama A."/>
            <person name="Inagaki F."/>
            <person name="Takami H."/>
        </authorList>
    </citation>
    <scope>NUCLEOTIDE SEQUENCE</scope>
    <source>
        <strain evidence="2">Expedition CK06-06</strain>
    </source>
</reference>
<evidence type="ECO:0000256" key="1">
    <source>
        <dbReference type="SAM" id="MobiDB-lite"/>
    </source>
</evidence>
<dbReference type="EMBL" id="BART01001642">
    <property type="protein sequence ID" value="GAG71950.1"/>
    <property type="molecule type" value="Genomic_DNA"/>
</dbReference>
<protein>
    <submittedName>
        <fullName evidence="2">Uncharacterized protein</fullName>
    </submittedName>
</protein>
<feature type="non-terminal residue" evidence="2">
    <location>
        <position position="195"/>
    </location>
</feature>
<evidence type="ECO:0000313" key="2">
    <source>
        <dbReference type="EMBL" id="GAG71950.1"/>
    </source>
</evidence>
<gene>
    <name evidence="2" type="ORF">S01H4_05603</name>
</gene>